<keyword evidence="3" id="KW-0408">Iron</keyword>
<dbReference type="InterPro" id="IPR026992">
    <property type="entry name" value="DIOX_N"/>
</dbReference>
<comment type="caution">
    <text evidence="5">The sequence shown here is derived from an EMBL/GenBank/DDBJ whole genome shotgun (WGS) entry which is preliminary data.</text>
</comment>
<dbReference type="InterPro" id="IPR027443">
    <property type="entry name" value="IPNS-like_sf"/>
</dbReference>
<dbReference type="Gene3D" id="2.60.120.330">
    <property type="entry name" value="B-lactam Antibiotic, Isopenicillin N Synthase, Chain"/>
    <property type="match status" value="1"/>
</dbReference>
<evidence type="ECO:0000313" key="5">
    <source>
        <dbReference type="EMBL" id="KAH7537165.1"/>
    </source>
</evidence>
<evidence type="ECO:0000259" key="4">
    <source>
        <dbReference type="Pfam" id="PF14226"/>
    </source>
</evidence>
<sequence>MDRNNVKVENGGTKVDKEVGWGKYLPVPNVQEMVKYDSESVPERYIKEYQGRPIDSTFSPGMLDNIPVINFSLLVSGDGDELSKLDSACKEWGFCQLINHGVELEVEVLNNMKAAVAAFFDLPLDEKKKYAMAENDVQGYGQSICGFRTSKTGLAWSMEHRAFTNAKKARISNATVTLPDDEVEIGPVESMMVDRPRLYKKDYVRVFREENRWKISHQLSQVRKGILNPV</sequence>
<dbReference type="EMBL" id="JAEACU010000003">
    <property type="protein sequence ID" value="KAH7537165.1"/>
    <property type="molecule type" value="Genomic_DNA"/>
</dbReference>
<evidence type="ECO:0000313" key="6">
    <source>
        <dbReference type="Proteomes" id="UP000813462"/>
    </source>
</evidence>
<proteinExistence type="predicted"/>
<name>A0A978VNP0_ZIZJJ</name>
<keyword evidence="1" id="KW-0479">Metal-binding</keyword>
<organism evidence="5 6">
    <name type="scientific">Ziziphus jujuba var. spinosa</name>
    <dbReference type="NCBI Taxonomy" id="714518"/>
    <lineage>
        <taxon>Eukaryota</taxon>
        <taxon>Viridiplantae</taxon>
        <taxon>Streptophyta</taxon>
        <taxon>Embryophyta</taxon>
        <taxon>Tracheophyta</taxon>
        <taxon>Spermatophyta</taxon>
        <taxon>Magnoliopsida</taxon>
        <taxon>eudicotyledons</taxon>
        <taxon>Gunneridae</taxon>
        <taxon>Pentapetalae</taxon>
        <taxon>rosids</taxon>
        <taxon>fabids</taxon>
        <taxon>Rosales</taxon>
        <taxon>Rhamnaceae</taxon>
        <taxon>Paliureae</taxon>
        <taxon>Ziziphus</taxon>
    </lineage>
</organism>
<dbReference type="SUPFAM" id="SSF51197">
    <property type="entry name" value="Clavaminate synthase-like"/>
    <property type="match status" value="2"/>
</dbReference>
<evidence type="ECO:0000256" key="2">
    <source>
        <dbReference type="ARBA" id="ARBA00022896"/>
    </source>
</evidence>
<dbReference type="AlphaFoldDB" id="A0A978VNP0"/>
<accession>A0A978VNP0</accession>
<reference evidence="5" key="1">
    <citation type="journal article" date="2021" name="Front. Plant Sci.">
        <title>Chromosome-Scale Genome Assembly for Chinese Sour Jujube and Insights Into Its Genome Evolution and Domestication Signature.</title>
        <authorList>
            <person name="Shen L.-Y."/>
            <person name="Luo H."/>
            <person name="Wang X.-L."/>
            <person name="Wang X.-M."/>
            <person name="Qiu X.-J."/>
            <person name="Liu H."/>
            <person name="Zhou S.-S."/>
            <person name="Jia K.-H."/>
            <person name="Nie S."/>
            <person name="Bao Y.-T."/>
            <person name="Zhang R.-G."/>
            <person name="Yun Q.-Z."/>
            <person name="Chai Y.-H."/>
            <person name="Lu J.-Y."/>
            <person name="Li Y."/>
            <person name="Zhao S.-W."/>
            <person name="Mao J.-F."/>
            <person name="Jia S.-G."/>
            <person name="Mao Y.-M."/>
        </authorList>
    </citation>
    <scope>NUCLEOTIDE SEQUENCE</scope>
    <source>
        <strain evidence="5">AT0</strain>
        <tissue evidence="5">Leaf</tissue>
    </source>
</reference>
<dbReference type="GO" id="GO:0046872">
    <property type="term" value="F:metal ion binding"/>
    <property type="evidence" value="ECO:0007669"/>
    <property type="project" value="UniProtKB-KW"/>
</dbReference>
<dbReference type="GO" id="GO:0031418">
    <property type="term" value="F:L-ascorbic acid binding"/>
    <property type="evidence" value="ECO:0007669"/>
    <property type="project" value="UniProtKB-KW"/>
</dbReference>
<keyword evidence="2" id="KW-0847">Vitamin C</keyword>
<protein>
    <recommendedName>
        <fullName evidence="4">Non-haem dioxygenase N-terminal domain-containing protein</fullName>
    </recommendedName>
</protein>
<gene>
    <name evidence="5" type="ORF">FEM48_Zijuj03G0063000</name>
</gene>
<dbReference type="InterPro" id="IPR050295">
    <property type="entry name" value="Plant_2OG-oxidoreductases"/>
</dbReference>
<dbReference type="Proteomes" id="UP000813462">
    <property type="component" value="Unassembled WGS sequence"/>
</dbReference>
<evidence type="ECO:0000256" key="1">
    <source>
        <dbReference type="ARBA" id="ARBA00022723"/>
    </source>
</evidence>
<dbReference type="PANTHER" id="PTHR47991">
    <property type="entry name" value="OXOGLUTARATE/IRON-DEPENDENT DIOXYGENASE"/>
    <property type="match status" value="1"/>
</dbReference>
<evidence type="ECO:0000256" key="3">
    <source>
        <dbReference type="ARBA" id="ARBA00023004"/>
    </source>
</evidence>
<feature type="domain" description="Non-haem dioxygenase N-terminal" evidence="4">
    <location>
        <begin position="66"/>
        <end position="143"/>
    </location>
</feature>
<dbReference type="Pfam" id="PF14226">
    <property type="entry name" value="DIOX_N"/>
    <property type="match status" value="1"/>
</dbReference>